<dbReference type="Proteomes" id="UP000323506">
    <property type="component" value="Chromosome D07"/>
</dbReference>
<evidence type="ECO:0000313" key="3">
    <source>
        <dbReference type="Proteomes" id="UP000323506"/>
    </source>
</evidence>
<dbReference type="InterPro" id="IPR008896">
    <property type="entry name" value="TIC214"/>
</dbReference>
<dbReference type="AlphaFoldDB" id="A0A5D2C1B2"/>
<accession>A0A5D2C1B2</accession>
<name>A0A5D2C1B2_GOSDA</name>
<dbReference type="EMBL" id="CM017707">
    <property type="protein sequence ID" value="TYG62578.1"/>
    <property type="molecule type" value="Genomic_DNA"/>
</dbReference>
<protein>
    <submittedName>
        <fullName evidence="2">Uncharacterized protein</fullName>
    </submittedName>
</protein>
<gene>
    <name evidence="2" type="ORF">ES288_D07G242800v1</name>
</gene>
<proteinExistence type="predicted"/>
<dbReference type="Pfam" id="PF05758">
    <property type="entry name" value="Ycf1"/>
    <property type="match status" value="1"/>
</dbReference>
<comment type="subcellular location">
    <subcellularLocation>
        <location evidence="1">Membrane</location>
        <topology evidence="1">Multi-pass membrane protein</topology>
    </subcellularLocation>
</comment>
<evidence type="ECO:0000313" key="2">
    <source>
        <dbReference type="EMBL" id="TYG62578.1"/>
    </source>
</evidence>
<dbReference type="GO" id="GO:0016020">
    <property type="term" value="C:membrane"/>
    <property type="evidence" value="ECO:0007669"/>
    <property type="project" value="UniProtKB-SubCell"/>
</dbReference>
<reference evidence="2 3" key="1">
    <citation type="submission" date="2019-06" db="EMBL/GenBank/DDBJ databases">
        <title>WGS assembly of Gossypium darwinii.</title>
        <authorList>
            <person name="Chen Z.J."/>
            <person name="Sreedasyam A."/>
            <person name="Ando A."/>
            <person name="Song Q."/>
            <person name="De L."/>
            <person name="Hulse-Kemp A."/>
            <person name="Ding M."/>
            <person name="Ye W."/>
            <person name="Kirkbride R."/>
            <person name="Jenkins J."/>
            <person name="Plott C."/>
            <person name="Lovell J."/>
            <person name="Lin Y.-M."/>
            <person name="Vaughn R."/>
            <person name="Liu B."/>
            <person name="Li W."/>
            <person name="Simpson S."/>
            <person name="Scheffler B."/>
            <person name="Saski C."/>
            <person name="Grover C."/>
            <person name="Hu G."/>
            <person name="Conover J."/>
            <person name="Carlson J."/>
            <person name="Shu S."/>
            <person name="Boston L."/>
            <person name="Williams M."/>
            <person name="Peterson D."/>
            <person name="Mcgee K."/>
            <person name="Jones D."/>
            <person name="Wendel J."/>
            <person name="Stelly D."/>
            <person name="Grimwood J."/>
            <person name="Schmutz J."/>
        </authorList>
    </citation>
    <scope>NUCLEOTIDE SEQUENCE [LARGE SCALE GENOMIC DNA]</scope>
    <source>
        <strain evidence="2">1808015.09</strain>
    </source>
</reference>
<evidence type="ECO:0000256" key="1">
    <source>
        <dbReference type="ARBA" id="ARBA00004141"/>
    </source>
</evidence>
<sequence>MKCHNFVFIHVKVMEKNIFYISTQFSNFWGNDTKNIYFFTPEKLFSDELYTDWSFINELKRRNFTKEFIKRVESFDLSILEKRTRFSSNETKRDKLE</sequence>
<organism evidence="2 3">
    <name type="scientific">Gossypium darwinii</name>
    <name type="common">Darwin's cotton</name>
    <name type="synonym">Gossypium barbadense var. darwinii</name>
    <dbReference type="NCBI Taxonomy" id="34276"/>
    <lineage>
        <taxon>Eukaryota</taxon>
        <taxon>Viridiplantae</taxon>
        <taxon>Streptophyta</taxon>
        <taxon>Embryophyta</taxon>
        <taxon>Tracheophyta</taxon>
        <taxon>Spermatophyta</taxon>
        <taxon>Magnoliopsida</taxon>
        <taxon>eudicotyledons</taxon>
        <taxon>Gunneridae</taxon>
        <taxon>Pentapetalae</taxon>
        <taxon>rosids</taxon>
        <taxon>malvids</taxon>
        <taxon>Malvales</taxon>
        <taxon>Malvaceae</taxon>
        <taxon>Malvoideae</taxon>
        <taxon>Gossypium</taxon>
    </lineage>
</organism>
<keyword evidence="3" id="KW-1185">Reference proteome</keyword>